<dbReference type="Proteomes" id="UP000315295">
    <property type="component" value="Unassembled WGS sequence"/>
</dbReference>
<evidence type="ECO:0000313" key="2">
    <source>
        <dbReference type="EMBL" id="TQE05073.1"/>
    </source>
</evidence>
<accession>A0A540N3E7</accession>
<dbReference type="PANTHER" id="PTHR36373:SF1">
    <property type="entry name" value="EXPRESSED PROTEIN"/>
    <property type="match status" value="1"/>
</dbReference>
<evidence type="ECO:0000313" key="3">
    <source>
        <dbReference type="Proteomes" id="UP000315295"/>
    </source>
</evidence>
<protein>
    <submittedName>
        <fullName evidence="2">Uncharacterized protein</fullName>
    </submittedName>
</protein>
<evidence type="ECO:0000256" key="1">
    <source>
        <dbReference type="SAM" id="MobiDB-lite"/>
    </source>
</evidence>
<gene>
    <name evidence="2" type="ORF">C1H46_009365</name>
</gene>
<dbReference type="EMBL" id="VIEB01000129">
    <property type="protein sequence ID" value="TQE05073.1"/>
    <property type="molecule type" value="Genomic_DNA"/>
</dbReference>
<feature type="compositionally biased region" description="Basic and acidic residues" evidence="1">
    <location>
        <begin position="221"/>
        <end position="256"/>
    </location>
</feature>
<dbReference type="PANTHER" id="PTHR36373">
    <property type="entry name" value="EXPRESSED PROTEIN"/>
    <property type="match status" value="1"/>
</dbReference>
<sequence>MFHVLPVRSSFHFQFQQQRPPLFPKGKFLFSFLNSESSKSSSTSFDFCNFDSTETWIYFVLSPDSKNQQGSRAFPFASESSKSSSTSFDFCNFDSTETWIYFVLSAALPIFHQNDILNSSNFEHDMPGEAPKRKRSRSVKYDDENPVVQNSLISSTAKVVADQPAKVETACSNLEKKNPGSPAENGGSSYDLPHIQAVPASLEAQRESIRPESNAVLKSRPVNDESESRNVKKSKEEPQSPKKEPTGIRLDDKREEITLTKPDVKLKRRGLNQSSIYLTNNSTFKEDGENQNPNLSTPSMNQAKAMKATIKSSTEKKQPIESTTPNNEVLPKLRSMLSARNIMLGPNYDKEINKTLPWQQHHSTLELIDHLSHLKTQKRTQDMASSFTTLLALEGLLFAIDTSAPGGRDGSLPQVLGGVLAKLTMAEMK</sequence>
<name>A0A540N3E7_MALBA</name>
<feature type="region of interest" description="Disordered" evidence="1">
    <location>
        <begin position="121"/>
        <end position="147"/>
    </location>
</feature>
<reference evidence="2 3" key="1">
    <citation type="journal article" date="2019" name="G3 (Bethesda)">
        <title>Sequencing of a Wild Apple (Malus baccata) Genome Unravels the Differences Between Cultivated and Wild Apple Species Regarding Disease Resistance and Cold Tolerance.</title>
        <authorList>
            <person name="Chen X."/>
        </authorList>
    </citation>
    <scope>NUCLEOTIDE SEQUENCE [LARGE SCALE GENOMIC DNA]</scope>
    <source>
        <strain evidence="3">cv. Shandingzi</strain>
        <tissue evidence="2">Leaves</tissue>
    </source>
</reference>
<comment type="caution">
    <text evidence="2">The sequence shown here is derived from an EMBL/GenBank/DDBJ whole genome shotgun (WGS) entry which is preliminary data.</text>
</comment>
<feature type="region of interest" description="Disordered" evidence="1">
    <location>
        <begin position="170"/>
        <end position="256"/>
    </location>
</feature>
<dbReference type="AlphaFoldDB" id="A0A540N3E7"/>
<proteinExistence type="predicted"/>
<organism evidence="2 3">
    <name type="scientific">Malus baccata</name>
    <name type="common">Siberian crab apple</name>
    <name type="synonym">Pyrus baccata</name>
    <dbReference type="NCBI Taxonomy" id="106549"/>
    <lineage>
        <taxon>Eukaryota</taxon>
        <taxon>Viridiplantae</taxon>
        <taxon>Streptophyta</taxon>
        <taxon>Embryophyta</taxon>
        <taxon>Tracheophyta</taxon>
        <taxon>Spermatophyta</taxon>
        <taxon>Magnoliopsida</taxon>
        <taxon>eudicotyledons</taxon>
        <taxon>Gunneridae</taxon>
        <taxon>Pentapetalae</taxon>
        <taxon>rosids</taxon>
        <taxon>fabids</taxon>
        <taxon>Rosales</taxon>
        <taxon>Rosaceae</taxon>
        <taxon>Amygdaloideae</taxon>
        <taxon>Maleae</taxon>
        <taxon>Malus</taxon>
    </lineage>
</organism>
<dbReference type="STRING" id="106549.A0A540N3E7"/>
<keyword evidence="3" id="KW-1185">Reference proteome</keyword>
<feature type="compositionally biased region" description="Basic and acidic residues" evidence="1">
    <location>
        <begin position="122"/>
        <end position="131"/>
    </location>
</feature>